<name>A0ABT6PNA8_9PSEU</name>
<keyword evidence="4" id="KW-0378">Hydrolase</keyword>
<evidence type="ECO:0000256" key="3">
    <source>
        <dbReference type="ARBA" id="ARBA00012663"/>
    </source>
</evidence>
<dbReference type="CDD" id="cd06568">
    <property type="entry name" value="GH20_SpHex_like"/>
    <property type="match status" value="1"/>
</dbReference>
<dbReference type="Proteomes" id="UP001237595">
    <property type="component" value="Unassembled WGS sequence"/>
</dbReference>
<comment type="catalytic activity">
    <reaction evidence="1">
        <text>Hydrolysis of terminal non-reducing N-acetyl-D-hexosamine residues in N-acetyl-beta-D-hexosaminides.</text>
        <dbReference type="EC" id="3.2.1.52"/>
    </reaction>
</comment>
<evidence type="ECO:0000259" key="8">
    <source>
        <dbReference type="Pfam" id="PF02838"/>
    </source>
</evidence>
<dbReference type="RefSeq" id="WP_281455796.1">
    <property type="nucleotide sequence ID" value="NZ_JASAOF010000006.1"/>
</dbReference>
<dbReference type="InterPro" id="IPR015883">
    <property type="entry name" value="Glyco_hydro_20_cat"/>
</dbReference>
<feature type="signal peptide" evidence="6">
    <location>
        <begin position="1"/>
        <end position="32"/>
    </location>
</feature>
<keyword evidence="5" id="KW-0326">Glycosidase</keyword>
<dbReference type="PANTHER" id="PTHR22600">
    <property type="entry name" value="BETA-HEXOSAMINIDASE"/>
    <property type="match status" value="1"/>
</dbReference>
<dbReference type="Pfam" id="PF02838">
    <property type="entry name" value="Glyco_hydro_20b"/>
    <property type="match status" value="1"/>
</dbReference>
<feature type="domain" description="Beta-hexosaminidase bacterial type N-terminal" evidence="8">
    <location>
        <begin position="41"/>
        <end position="180"/>
    </location>
</feature>
<accession>A0ABT6PNA8</accession>
<evidence type="ECO:0000256" key="4">
    <source>
        <dbReference type="ARBA" id="ARBA00022801"/>
    </source>
</evidence>
<evidence type="ECO:0000256" key="1">
    <source>
        <dbReference type="ARBA" id="ARBA00001231"/>
    </source>
</evidence>
<dbReference type="EMBL" id="JASAOF010000006">
    <property type="protein sequence ID" value="MDI2029465.1"/>
    <property type="molecule type" value="Genomic_DNA"/>
</dbReference>
<dbReference type="InterPro" id="IPR025705">
    <property type="entry name" value="Beta_hexosaminidase_sua/sub"/>
</dbReference>
<organism evidence="9 10">
    <name type="scientific">Saccharopolyspora ipomoeae</name>
    <dbReference type="NCBI Taxonomy" id="3042027"/>
    <lineage>
        <taxon>Bacteria</taxon>
        <taxon>Bacillati</taxon>
        <taxon>Actinomycetota</taxon>
        <taxon>Actinomycetes</taxon>
        <taxon>Pseudonocardiales</taxon>
        <taxon>Pseudonocardiaceae</taxon>
        <taxon>Saccharopolyspora</taxon>
    </lineage>
</organism>
<feature type="chain" id="PRO_5046272287" description="beta-N-acetylhexosaminidase" evidence="6">
    <location>
        <begin position="33"/>
        <end position="535"/>
    </location>
</feature>
<comment type="caution">
    <text evidence="9">The sequence shown here is derived from an EMBL/GenBank/DDBJ whole genome shotgun (WGS) entry which is preliminary data.</text>
</comment>
<evidence type="ECO:0000313" key="10">
    <source>
        <dbReference type="Proteomes" id="UP001237595"/>
    </source>
</evidence>
<protein>
    <recommendedName>
        <fullName evidence="3">beta-N-acetylhexosaminidase</fullName>
        <ecNumber evidence="3">3.2.1.52</ecNumber>
    </recommendedName>
</protein>
<sequence length="535" mass="57541">MSARPRSRAARAGLAVVAGALLAAGGVVPAGAEPAPSAMENIVPAPESVTPDPAAEFALSERTAILAPGEAAEVGEYLAGVLRPSTGFPVPVNPALPDPALPNSPLAGTGDIALALDGDPALGPEGYRLQVADDAVRVRATSPDGLFNAVQTLRQLLPASVESATAQPGPWTVPGGEITDKPRFGHRSAQLDPARHFFTVDMVKRYIDQIAKYKINRLHLHLTDDQGWRLQINSWPRLTEVGGRTEVGGTPGGFYTQQDYSEIVDYAASRHMTVIPEIDMPGHTNAALTSYAELNCDGVAPPPYTGIDVGFSSLCVNKDVTYRFVEDVIREVAALTPGPYLHIGGDEAHSTTDEDYVAFMSKVLPLVEKYGKKPLGWHEYGKAAPRGDAALQFWGTTNGDPLLDEAVARGNKVLASPANKSYMDMKYDENTPLGLEWAGFIEVADAYGWDPADHLGVPEESVLGVEAPMFSETLETSQHIEFMAFPRLPAIAELGWSPKRSLNWESFRGRLAAQGPRWQAAGQDFYRSPQIPWAQ</sequence>
<dbReference type="Gene3D" id="3.30.379.10">
    <property type="entry name" value="Chitobiase/beta-hexosaminidase domain 2-like"/>
    <property type="match status" value="1"/>
</dbReference>
<evidence type="ECO:0000256" key="2">
    <source>
        <dbReference type="ARBA" id="ARBA00006285"/>
    </source>
</evidence>
<dbReference type="EC" id="3.2.1.52" evidence="3"/>
<dbReference type="InterPro" id="IPR015882">
    <property type="entry name" value="HEX_bac_N"/>
</dbReference>
<feature type="domain" description="Glycoside hydrolase family 20 catalytic" evidence="7">
    <location>
        <begin position="357"/>
        <end position="498"/>
    </location>
</feature>
<keyword evidence="10" id="KW-1185">Reference proteome</keyword>
<feature type="domain" description="Glycoside hydrolase family 20 catalytic" evidence="7">
    <location>
        <begin position="184"/>
        <end position="350"/>
    </location>
</feature>
<evidence type="ECO:0000313" key="9">
    <source>
        <dbReference type="EMBL" id="MDI2029465.1"/>
    </source>
</evidence>
<reference evidence="9 10" key="1">
    <citation type="submission" date="2023-04" db="EMBL/GenBank/DDBJ databases">
        <title>Draft genome sequence of Saccharopolyspora sp. TS4A08 isolated from sweet potato rhizospheric soil.</title>
        <authorList>
            <person name="Suksaard P."/>
            <person name="Duangmal K."/>
        </authorList>
    </citation>
    <scope>NUCLEOTIDE SEQUENCE [LARGE SCALE GENOMIC DNA]</scope>
    <source>
        <strain evidence="9 10">TS4A08</strain>
    </source>
</reference>
<evidence type="ECO:0000256" key="6">
    <source>
        <dbReference type="SAM" id="SignalP"/>
    </source>
</evidence>
<evidence type="ECO:0000259" key="7">
    <source>
        <dbReference type="Pfam" id="PF00728"/>
    </source>
</evidence>
<evidence type="ECO:0000256" key="5">
    <source>
        <dbReference type="ARBA" id="ARBA00023295"/>
    </source>
</evidence>
<comment type="similarity">
    <text evidence="2">Belongs to the glycosyl hydrolase 20 family.</text>
</comment>
<dbReference type="SUPFAM" id="SSF55545">
    <property type="entry name" value="beta-N-acetylhexosaminidase-like domain"/>
    <property type="match status" value="1"/>
</dbReference>
<keyword evidence="6" id="KW-0732">Signal</keyword>
<dbReference type="InterPro" id="IPR017853">
    <property type="entry name" value="GH"/>
</dbReference>
<dbReference type="PANTHER" id="PTHR22600:SF57">
    <property type="entry name" value="BETA-N-ACETYLHEXOSAMINIDASE"/>
    <property type="match status" value="1"/>
</dbReference>
<dbReference type="PRINTS" id="PR00738">
    <property type="entry name" value="GLHYDRLASE20"/>
</dbReference>
<dbReference type="Gene3D" id="3.20.20.80">
    <property type="entry name" value="Glycosidases"/>
    <property type="match status" value="1"/>
</dbReference>
<gene>
    <name evidence="9" type="ORF">QFW96_12620</name>
</gene>
<proteinExistence type="inferred from homology"/>
<dbReference type="InterPro" id="IPR029018">
    <property type="entry name" value="Hex-like_dom2"/>
</dbReference>
<dbReference type="Pfam" id="PF00728">
    <property type="entry name" value="Glyco_hydro_20"/>
    <property type="match status" value="2"/>
</dbReference>
<dbReference type="SUPFAM" id="SSF51445">
    <property type="entry name" value="(Trans)glycosidases"/>
    <property type="match status" value="1"/>
</dbReference>